<accession>A0ABM9FNW2</accession>
<dbReference type="SUPFAM" id="SSF51735">
    <property type="entry name" value="NAD(P)-binding Rossmann-fold domains"/>
    <property type="match status" value="1"/>
</dbReference>
<protein>
    <submittedName>
        <fullName evidence="1">Uncharacterized protein</fullName>
    </submittedName>
</protein>
<evidence type="ECO:0000313" key="2">
    <source>
        <dbReference type="Proteomes" id="UP001152658"/>
    </source>
</evidence>
<dbReference type="Proteomes" id="UP001152658">
    <property type="component" value="Unassembled WGS sequence"/>
</dbReference>
<organism evidence="1 2">
    <name type="scientific">Vibrio aestuarianus</name>
    <dbReference type="NCBI Taxonomy" id="28171"/>
    <lineage>
        <taxon>Bacteria</taxon>
        <taxon>Pseudomonadati</taxon>
        <taxon>Pseudomonadota</taxon>
        <taxon>Gammaproteobacteria</taxon>
        <taxon>Vibrionales</taxon>
        <taxon>Vibrionaceae</taxon>
        <taxon>Vibrio</taxon>
    </lineage>
</organism>
<sequence>MMNFGVIHLKLMIFNLLLNKYKFRNLSNVLIVGRNQTNANQLAPSLFENVTLYCDYLPQSKTIGEFQHAPDREIYQLSDKLQLKERNKNDITIFDSSGIAYLTPNESERLYWENSKSVANIS</sequence>
<keyword evidence="2" id="KW-1185">Reference proteome</keyword>
<dbReference type="InterPro" id="IPR036291">
    <property type="entry name" value="NAD(P)-bd_dom_sf"/>
</dbReference>
<evidence type="ECO:0000313" key="1">
    <source>
        <dbReference type="EMBL" id="CAH8221677.1"/>
    </source>
</evidence>
<proteinExistence type="predicted"/>
<comment type="caution">
    <text evidence="1">The sequence shown here is derived from an EMBL/GenBank/DDBJ whole genome shotgun (WGS) entry which is preliminary data.</text>
</comment>
<reference evidence="1" key="1">
    <citation type="submission" date="2022-06" db="EMBL/GenBank/DDBJ databases">
        <authorList>
            <person name="Goudenege D."/>
            <person name="Le Roux F."/>
        </authorList>
    </citation>
    <scope>NUCLEOTIDE SEQUENCE</scope>
    <source>
        <strain evidence="1">12-063</strain>
    </source>
</reference>
<name>A0ABM9FNW2_9VIBR</name>
<gene>
    <name evidence="1" type="ORF">VAE063_920005</name>
</gene>
<dbReference type="EMBL" id="CALYLK010000133">
    <property type="protein sequence ID" value="CAH8221677.1"/>
    <property type="molecule type" value="Genomic_DNA"/>
</dbReference>